<dbReference type="AlphaFoldDB" id="A0A2U1JXJ3"/>
<protein>
    <submittedName>
        <fullName evidence="1">Uncharacterized protein</fullName>
    </submittedName>
</protein>
<evidence type="ECO:0000313" key="1">
    <source>
        <dbReference type="EMBL" id="PWA09528.1"/>
    </source>
</evidence>
<dbReference type="EMBL" id="QCZH01000006">
    <property type="protein sequence ID" value="PWA09528.1"/>
    <property type="molecule type" value="Genomic_DNA"/>
</dbReference>
<comment type="caution">
    <text evidence="1">The sequence shown here is derived from an EMBL/GenBank/DDBJ whole genome shotgun (WGS) entry which is preliminary data.</text>
</comment>
<gene>
    <name evidence="1" type="ORF">DB891_07550</name>
</gene>
<dbReference type="RefSeq" id="WP_116762173.1">
    <property type="nucleotide sequence ID" value="NZ_QCZH01000006.1"/>
</dbReference>
<dbReference type="OrthoDB" id="1364897at2"/>
<sequence>MTTKVIMQLRVATREDFADLYGNKRIGVLYFQQNHDGEMCTQPFYFNENTEIHNFRQLYSTSQIFVPVRIFDEVGILEAEKEITNTTVNQ</sequence>
<accession>A0A2U1JXJ3</accession>
<name>A0A2U1JXJ3_9FLAO</name>
<dbReference type="Proteomes" id="UP000245618">
    <property type="component" value="Unassembled WGS sequence"/>
</dbReference>
<keyword evidence="2" id="KW-1185">Reference proteome</keyword>
<reference evidence="1 2" key="1">
    <citation type="submission" date="2018-04" db="EMBL/GenBank/DDBJ databases">
        <title>Flavobacterium sp. nov., isolated from glacier ice.</title>
        <authorList>
            <person name="Liu Q."/>
            <person name="Xin Y.-H."/>
        </authorList>
    </citation>
    <scope>NUCLEOTIDE SEQUENCE [LARGE SCALE GENOMIC DNA]</scope>
    <source>
        <strain evidence="1 2">LB2P30</strain>
    </source>
</reference>
<evidence type="ECO:0000313" key="2">
    <source>
        <dbReference type="Proteomes" id="UP000245618"/>
    </source>
</evidence>
<proteinExistence type="predicted"/>
<organism evidence="1 2">
    <name type="scientific">Flavobacterium laiguense</name>
    <dbReference type="NCBI Taxonomy" id="2169409"/>
    <lineage>
        <taxon>Bacteria</taxon>
        <taxon>Pseudomonadati</taxon>
        <taxon>Bacteroidota</taxon>
        <taxon>Flavobacteriia</taxon>
        <taxon>Flavobacteriales</taxon>
        <taxon>Flavobacteriaceae</taxon>
        <taxon>Flavobacterium</taxon>
    </lineage>
</organism>